<keyword evidence="3" id="KW-1185">Reference proteome</keyword>
<protein>
    <submittedName>
        <fullName evidence="2">DUF1992 domain-containing protein</fullName>
    </submittedName>
</protein>
<dbReference type="RefSeq" id="WP_239673268.1">
    <property type="nucleotide sequence ID" value="NZ_CP049742.1"/>
</dbReference>
<sequence>MTPFTKIVEEQLKAAMARGEFDNLSGMGKPLPNDPLDHLPESFRMAFRIMRNAGYSEDEAKYLVDMHETKLQLLSTEDELDKVKYQKRLDEKQVQYQQYLSKKKIRTNSDTFKAYHQKIYDTFNH</sequence>
<evidence type="ECO:0000313" key="3">
    <source>
        <dbReference type="Proteomes" id="UP000593626"/>
    </source>
</evidence>
<name>A0A7S8C986_9BACI</name>
<evidence type="ECO:0000259" key="1">
    <source>
        <dbReference type="Pfam" id="PF09350"/>
    </source>
</evidence>
<dbReference type="Proteomes" id="UP000593626">
    <property type="component" value="Chromosome"/>
</dbReference>
<accession>A0A7S8C986</accession>
<organism evidence="2 3">
    <name type="scientific">Mangrovibacillus cuniculi</name>
    <dbReference type="NCBI Taxonomy" id="2593652"/>
    <lineage>
        <taxon>Bacteria</taxon>
        <taxon>Bacillati</taxon>
        <taxon>Bacillota</taxon>
        <taxon>Bacilli</taxon>
        <taxon>Bacillales</taxon>
        <taxon>Bacillaceae</taxon>
        <taxon>Mangrovibacillus</taxon>
    </lineage>
</organism>
<gene>
    <name evidence="2" type="ORF">G8O30_01570</name>
</gene>
<dbReference type="PANTHER" id="PTHR39158">
    <property type="entry name" value="OS08G0560600 PROTEIN"/>
    <property type="match status" value="1"/>
</dbReference>
<feature type="domain" description="DnaJ homologue subfamily C member 28 conserved" evidence="1">
    <location>
        <begin position="7"/>
        <end position="59"/>
    </location>
</feature>
<dbReference type="Pfam" id="PF09350">
    <property type="entry name" value="DJC28_CD"/>
    <property type="match status" value="1"/>
</dbReference>
<evidence type="ECO:0000313" key="2">
    <source>
        <dbReference type="EMBL" id="QPC45750.1"/>
    </source>
</evidence>
<dbReference type="InterPro" id="IPR052573">
    <property type="entry name" value="DnaJ_C_subfamily_28"/>
</dbReference>
<dbReference type="AlphaFoldDB" id="A0A7S8C986"/>
<proteinExistence type="predicted"/>
<dbReference type="InterPro" id="IPR018961">
    <property type="entry name" value="DnaJ_homolog_subfam-C_membr-28"/>
</dbReference>
<dbReference type="PANTHER" id="PTHR39158:SF1">
    <property type="entry name" value="DNAJ HOMOLOG SUBFAMILY C MEMBER 28"/>
    <property type="match status" value="1"/>
</dbReference>
<dbReference type="KEGG" id="mcui:G8O30_01570"/>
<dbReference type="EMBL" id="CP049742">
    <property type="protein sequence ID" value="QPC45750.1"/>
    <property type="molecule type" value="Genomic_DNA"/>
</dbReference>
<reference evidence="2 3" key="1">
    <citation type="submission" date="2019-07" db="EMBL/GenBank/DDBJ databases">
        <title>Genome sequence of 2 isolates from Red Sea Mangroves.</title>
        <authorList>
            <person name="Sefrji F."/>
            <person name="Michoud G."/>
            <person name="Merlino G."/>
            <person name="Daffonchio D."/>
        </authorList>
    </citation>
    <scope>NUCLEOTIDE SEQUENCE [LARGE SCALE GENOMIC DNA]</scope>
    <source>
        <strain evidence="2 3">R1DC41</strain>
    </source>
</reference>